<dbReference type="InterPro" id="IPR000873">
    <property type="entry name" value="AMP-dep_synth/lig_dom"/>
</dbReference>
<feature type="domain" description="Carrier" evidence="4">
    <location>
        <begin position="951"/>
        <end position="1023"/>
    </location>
</feature>
<dbReference type="InterPro" id="IPR020802">
    <property type="entry name" value="TesA-like"/>
</dbReference>
<dbReference type="InterPro" id="IPR036736">
    <property type="entry name" value="ACP-like_sf"/>
</dbReference>
<reference evidence="5 6" key="1">
    <citation type="submission" date="2019-06" db="EMBL/GenBank/DDBJ databases">
        <title>Sequencing the genomes of 1000 actinobacteria strains.</title>
        <authorList>
            <person name="Klenk H.-P."/>
        </authorList>
    </citation>
    <scope>NUCLEOTIDE SEQUENCE [LARGE SCALE GENOMIC DNA]</scope>
    <source>
        <strain evidence="5 6">DSM 18031</strain>
    </source>
</reference>
<dbReference type="EMBL" id="VFPN01000004">
    <property type="protein sequence ID" value="TQM57715.1"/>
    <property type="molecule type" value="Genomic_DNA"/>
</dbReference>
<dbReference type="Pfam" id="PF13193">
    <property type="entry name" value="AMP-binding_C"/>
    <property type="match status" value="1"/>
</dbReference>
<dbReference type="SUPFAM" id="SSF47336">
    <property type="entry name" value="ACP-like"/>
    <property type="match status" value="1"/>
</dbReference>
<dbReference type="SUPFAM" id="SSF53474">
    <property type="entry name" value="alpha/beta-Hydrolases"/>
    <property type="match status" value="1"/>
</dbReference>
<dbReference type="InterPro" id="IPR023213">
    <property type="entry name" value="CAT-like_dom_sf"/>
</dbReference>
<dbReference type="Pfam" id="PF00668">
    <property type="entry name" value="Condensation"/>
    <property type="match status" value="1"/>
</dbReference>
<sequence>MAQQLAPGSPVYNTGRYLDLPAALDGPRWCDAVRAVTARHEVLRARFGQDSSGHPGQEVAETAAWHPEVRDLRRHEHPEAAALEWMRADMAVARSLSGEAEADGRPADLVAEVLLRIADHRTLWYQRAHHLLIDGVGHSMLFAEIARVYAGEVRPDSAPTLAELVAAEGEYAASERAAADADAWAEGYRAGSVTLAEHPPTGPVPPPHRRHSRTIDAVVLAGLTRVAAEAGPYSWPDACAAVWAHLLGRLAGAEEVVLSLPYMRRRGRPETATPAVRVTVLPVRFQVGPGRTLGEAIAGAGAGIRRGATHQEASGDELRSARLAALRGSAAAPVAGWHLNIKPFHDDPTVAGIPARMVDLSAGPVEDLTVSVYPRGDGLHLDVDTNPDLYGEERAADLTERLVDQLRQAAGLSAASQLGELSPLRGGPAGPEALAVRSWAHGARVDLPERTLVDLLAARAAAVPDAIAVTGDRAEGGADGTTPSWTYRDFHAWVGDLAAALAGAGVVRGDVVAVSLDRSPEMVAVLHAVLRCGAAYLPLDTGYPPGHLAGMVADAAPRLIVTTGPAGLVLRDPAGEGADRAVASIPRGCPVPPAPDDIAYLIFTSGSTGRPKGVPITHRAIVNRLLWMQGAYPLGPADRVLQKTPISFDVSVWELFWPLIVGARLVVAAPEVHRDPHSLIDTVERAGITVLHCVPTVLQALIAAASSRTSGAVTPGLDSLTRLFCSGEVLRADTATAFYALCDAEVVNLYGPTEAAIDVTHYAVPRGVTATGGIPLGTPVWNTGVHVLDHTHCPLPPGYPGEIWLSGVQLMPGYWRRENLAADGRYPTGDLGLLRPDGVLEYRGRLDGQVKLRGQRIELDGVAAALGRAPGVREAAAAVHSTAGGDALVGYIVGDAEPEAVRAHAARLLPGYMVPTVVVSLPGMPTGPSGKLDRRVLPAPVLRGSAEAGEAPRPGRERAVATAFTAVLGVPAVCRNDNFFHLGGNSLSAVTLLTRLAEPRLSLGDVFASPTPRGLARLLGGSGPGGLGFETLLHLAGDPGGDRPLYCVHPAGGLAWPYGTIARMMVQSPSLPVDTVVGIQARGFGGEAVPGSLAEMAEMYVDAVRATHPGGPYQLLGWSVGGMLAHHMTARLQQLGERVELLVLLDAYPGGQWRQRPEPGPGEAMVALLRMAGRGVPAGDDVPTVEDVRAALSREGHPLGRLGDDRLAALVGIVGNTMRLVWRAEHPVVDGDVYFVRAAASGAESWCDPLAWAPSVAGELHVLNLPARHEELVHPAHAAAIVGFLSATWGLRG</sequence>
<dbReference type="GO" id="GO:0008610">
    <property type="term" value="P:lipid biosynthetic process"/>
    <property type="evidence" value="ECO:0007669"/>
    <property type="project" value="UniProtKB-ARBA"/>
</dbReference>
<dbReference type="InterPro" id="IPR020845">
    <property type="entry name" value="AMP-binding_CS"/>
</dbReference>
<dbReference type="Pfam" id="PF00501">
    <property type="entry name" value="AMP-binding"/>
    <property type="match status" value="1"/>
</dbReference>
<dbReference type="PROSITE" id="PS00455">
    <property type="entry name" value="AMP_BINDING"/>
    <property type="match status" value="1"/>
</dbReference>
<dbReference type="CDD" id="cd05930">
    <property type="entry name" value="A_NRPS"/>
    <property type="match status" value="1"/>
</dbReference>
<dbReference type="InterPro" id="IPR001031">
    <property type="entry name" value="Thioesterase"/>
</dbReference>
<dbReference type="InterPro" id="IPR045851">
    <property type="entry name" value="AMP-bd_C_sf"/>
</dbReference>
<dbReference type="SMART" id="SM00823">
    <property type="entry name" value="PKS_PP"/>
    <property type="match status" value="1"/>
</dbReference>
<evidence type="ECO:0000313" key="6">
    <source>
        <dbReference type="Proteomes" id="UP000318331"/>
    </source>
</evidence>
<dbReference type="GO" id="GO:0043041">
    <property type="term" value="P:amino acid activation for nonribosomal peptide biosynthetic process"/>
    <property type="evidence" value="ECO:0007669"/>
    <property type="project" value="TreeGrafter"/>
</dbReference>
<keyword evidence="6" id="KW-1185">Reference proteome</keyword>
<keyword evidence="3" id="KW-0597">Phosphoprotein</keyword>
<dbReference type="InterPro" id="IPR010071">
    <property type="entry name" value="AA_adenyl_dom"/>
</dbReference>
<comment type="caution">
    <text evidence="5">The sequence shown here is derived from an EMBL/GenBank/DDBJ whole genome shotgun (WGS) entry which is preliminary data.</text>
</comment>
<dbReference type="PROSITE" id="PS50075">
    <property type="entry name" value="CARRIER"/>
    <property type="match status" value="1"/>
</dbReference>
<dbReference type="InterPro" id="IPR001242">
    <property type="entry name" value="Condensation_dom"/>
</dbReference>
<dbReference type="InterPro" id="IPR025110">
    <property type="entry name" value="AMP-bd_C"/>
</dbReference>
<dbReference type="GO" id="GO:0047527">
    <property type="term" value="F:2,3-dihydroxybenzoate-serine ligase activity"/>
    <property type="evidence" value="ECO:0007669"/>
    <property type="project" value="TreeGrafter"/>
</dbReference>
<dbReference type="PROSITE" id="PS00012">
    <property type="entry name" value="PHOSPHOPANTETHEINE"/>
    <property type="match status" value="1"/>
</dbReference>
<organism evidence="5 6">
    <name type="scientific">Klugiella xanthotipulae</name>
    <dbReference type="NCBI Taxonomy" id="244735"/>
    <lineage>
        <taxon>Bacteria</taxon>
        <taxon>Bacillati</taxon>
        <taxon>Actinomycetota</taxon>
        <taxon>Actinomycetes</taxon>
        <taxon>Micrococcales</taxon>
        <taxon>Microbacteriaceae</taxon>
        <taxon>Klugiella</taxon>
    </lineage>
</organism>
<evidence type="ECO:0000259" key="4">
    <source>
        <dbReference type="PROSITE" id="PS50075"/>
    </source>
</evidence>
<dbReference type="Gene3D" id="3.40.50.12780">
    <property type="entry name" value="N-terminal domain of ligase-like"/>
    <property type="match status" value="1"/>
</dbReference>
<dbReference type="InterPro" id="IPR006162">
    <property type="entry name" value="Ppantetheine_attach_site"/>
</dbReference>
<dbReference type="InterPro" id="IPR009081">
    <property type="entry name" value="PP-bd_ACP"/>
</dbReference>
<comment type="cofactor">
    <cofactor evidence="1">
        <name>pantetheine 4'-phosphate</name>
        <dbReference type="ChEBI" id="CHEBI:47942"/>
    </cofactor>
</comment>
<accession>A0A543HHA5</accession>
<dbReference type="FunFam" id="3.40.50.980:FF:000002">
    <property type="entry name" value="Enterobactin synthetase component F"/>
    <property type="match status" value="1"/>
</dbReference>
<dbReference type="SMART" id="SM00824">
    <property type="entry name" value="PKS_TE"/>
    <property type="match status" value="1"/>
</dbReference>
<dbReference type="GO" id="GO:0031177">
    <property type="term" value="F:phosphopantetheine binding"/>
    <property type="evidence" value="ECO:0007669"/>
    <property type="project" value="InterPro"/>
</dbReference>
<dbReference type="Gene3D" id="3.30.559.30">
    <property type="entry name" value="Nonribosomal peptide synthetase, condensation domain"/>
    <property type="match status" value="1"/>
</dbReference>
<dbReference type="NCBIfam" id="TIGR01733">
    <property type="entry name" value="AA-adenyl-dom"/>
    <property type="match status" value="1"/>
</dbReference>
<dbReference type="Gene3D" id="3.30.559.10">
    <property type="entry name" value="Chloramphenicol acetyltransferase-like domain"/>
    <property type="match status" value="1"/>
</dbReference>
<evidence type="ECO:0000256" key="3">
    <source>
        <dbReference type="ARBA" id="ARBA00022553"/>
    </source>
</evidence>
<evidence type="ECO:0000256" key="1">
    <source>
        <dbReference type="ARBA" id="ARBA00001957"/>
    </source>
</evidence>
<protein>
    <submittedName>
        <fullName evidence="5">Enterobactin synthetase component F</fullName>
    </submittedName>
</protein>
<name>A0A543HHA5_9MICO</name>
<dbReference type="Pfam" id="PF00975">
    <property type="entry name" value="Thioesterase"/>
    <property type="match status" value="1"/>
</dbReference>
<dbReference type="Gene3D" id="3.40.50.1820">
    <property type="entry name" value="alpha/beta hydrolase"/>
    <property type="match status" value="1"/>
</dbReference>
<dbReference type="SUPFAM" id="SSF56801">
    <property type="entry name" value="Acetyl-CoA synthetase-like"/>
    <property type="match status" value="1"/>
</dbReference>
<dbReference type="GO" id="GO:0009366">
    <property type="term" value="C:enterobactin synthetase complex"/>
    <property type="evidence" value="ECO:0007669"/>
    <property type="project" value="TreeGrafter"/>
</dbReference>
<dbReference type="Proteomes" id="UP000318331">
    <property type="component" value="Unassembled WGS sequence"/>
</dbReference>
<dbReference type="GO" id="GO:0005829">
    <property type="term" value="C:cytosol"/>
    <property type="evidence" value="ECO:0007669"/>
    <property type="project" value="TreeGrafter"/>
</dbReference>
<dbReference type="InterPro" id="IPR042099">
    <property type="entry name" value="ANL_N_sf"/>
</dbReference>
<evidence type="ECO:0000256" key="2">
    <source>
        <dbReference type="ARBA" id="ARBA00022450"/>
    </source>
</evidence>
<dbReference type="Gene3D" id="3.30.300.30">
    <property type="match status" value="1"/>
</dbReference>
<gene>
    <name evidence="5" type="ORF">FB466_2711</name>
</gene>
<dbReference type="GO" id="GO:0009239">
    <property type="term" value="P:enterobactin biosynthetic process"/>
    <property type="evidence" value="ECO:0007669"/>
    <property type="project" value="TreeGrafter"/>
</dbReference>
<dbReference type="PANTHER" id="PTHR45527">
    <property type="entry name" value="NONRIBOSOMAL PEPTIDE SYNTHETASE"/>
    <property type="match status" value="1"/>
</dbReference>
<dbReference type="InterPro" id="IPR029058">
    <property type="entry name" value="AB_hydrolase_fold"/>
</dbReference>
<dbReference type="Pfam" id="PF00550">
    <property type="entry name" value="PP-binding"/>
    <property type="match status" value="1"/>
</dbReference>
<dbReference type="PANTHER" id="PTHR45527:SF1">
    <property type="entry name" value="FATTY ACID SYNTHASE"/>
    <property type="match status" value="1"/>
</dbReference>
<evidence type="ECO:0000313" key="5">
    <source>
        <dbReference type="EMBL" id="TQM57715.1"/>
    </source>
</evidence>
<dbReference type="InterPro" id="IPR020806">
    <property type="entry name" value="PKS_PP-bd"/>
</dbReference>
<dbReference type="SUPFAM" id="SSF52777">
    <property type="entry name" value="CoA-dependent acyltransferases"/>
    <property type="match status" value="2"/>
</dbReference>
<keyword evidence="2" id="KW-0596">Phosphopantetheine</keyword>
<proteinExistence type="predicted"/>